<sequence>MKRIAGIPPLCFAVFIALALVFILLPQIDLWMSGLFWDPEHRFFRYHTPAVLLVYHSVEVLSIALVIGLLILIAIIMKKGRAVWGVTRKECFYLLVVLALGPGLVVNVISKNISGRARPNYVEPFGGEQQFTPAFVLSDQCSRNCSFVSGHASIGFYFVALALVLRQHRKKTFVAAIAYGTLVGFGRIAQGGHYLSDVVFAFFFVYFTARATYYIMFERSAERSP</sequence>
<keyword evidence="1" id="KW-0812">Transmembrane</keyword>
<feature type="domain" description="Phosphatidic acid phosphatase type 2/haloperoxidase" evidence="2">
    <location>
        <begin position="92"/>
        <end position="213"/>
    </location>
</feature>
<feature type="transmembrane region" description="Helical" evidence="1">
    <location>
        <begin position="172"/>
        <end position="192"/>
    </location>
</feature>
<dbReference type="SMART" id="SM00014">
    <property type="entry name" value="acidPPc"/>
    <property type="match status" value="1"/>
</dbReference>
<dbReference type="EMBL" id="JALJRB010000008">
    <property type="protein sequence ID" value="MCJ8500738.1"/>
    <property type="molecule type" value="Genomic_DNA"/>
</dbReference>
<feature type="transmembrane region" description="Helical" evidence="1">
    <location>
        <begin position="12"/>
        <end position="32"/>
    </location>
</feature>
<feature type="transmembrane region" description="Helical" evidence="1">
    <location>
        <begin position="147"/>
        <end position="165"/>
    </location>
</feature>
<keyword evidence="1" id="KW-0472">Membrane</keyword>
<dbReference type="PANTHER" id="PTHR14969:SF13">
    <property type="entry name" value="AT30094P"/>
    <property type="match status" value="1"/>
</dbReference>
<dbReference type="AlphaFoldDB" id="A0AA41R869"/>
<dbReference type="PANTHER" id="PTHR14969">
    <property type="entry name" value="SPHINGOSINE-1-PHOSPHATE PHOSPHOHYDROLASE"/>
    <property type="match status" value="1"/>
</dbReference>
<proteinExistence type="predicted"/>
<keyword evidence="1" id="KW-1133">Transmembrane helix</keyword>
<dbReference type="Pfam" id="PF01569">
    <property type="entry name" value="PAP2"/>
    <property type="match status" value="1"/>
</dbReference>
<protein>
    <submittedName>
        <fullName evidence="3">Phosphatase PAP2 family protein</fullName>
    </submittedName>
</protein>
<dbReference type="InterPro" id="IPR036938">
    <property type="entry name" value="PAP2/HPO_sf"/>
</dbReference>
<dbReference type="InterPro" id="IPR000326">
    <property type="entry name" value="PAP2/HPO"/>
</dbReference>
<gene>
    <name evidence="3" type="ORF">MRX98_09165</name>
</gene>
<evidence type="ECO:0000256" key="1">
    <source>
        <dbReference type="SAM" id="Phobius"/>
    </source>
</evidence>
<comment type="caution">
    <text evidence="3">The sequence shown here is derived from an EMBL/GenBank/DDBJ whole genome shotgun (WGS) entry which is preliminary data.</text>
</comment>
<evidence type="ECO:0000313" key="4">
    <source>
        <dbReference type="Proteomes" id="UP001165427"/>
    </source>
</evidence>
<dbReference type="SUPFAM" id="SSF48317">
    <property type="entry name" value="Acid phosphatase/Vanadium-dependent haloperoxidase"/>
    <property type="match status" value="1"/>
</dbReference>
<dbReference type="Gene3D" id="1.20.144.10">
    <property type="entry name" value="Phosphatidic acid phosphatase type 2/haloperoxidase"/>
    <property type="match status" value="1"/>
</dbReference>
<dbReference type="Proteomes" id="UP001165427">
    <property type="component" value="Unassembled WGS sequence"/>
</dbReference>
<reference evidence="3" key="1">
    <citation type="submission" date="2022-04" db="EMBL/GenBank/DDBJ databases">
        <title>Desulfatitalea alkaliphila sp. nov., a novel anaerobic sulfate-reducing bacterium isolated from terrestrial mud volcano, Taman Peninsula, Russia.</title>
        <authorList>
            <person name="Khomyakova M.A."/>
            <person name="Merkel A.Y."/>
            <person name="Slobodkin A.I."/>
        </authorList>
    </citation>
    <scope>NUCLEOTIDE SEQUENCE</scope>
    <source>
        <strain evidence="3">M08but</strain>
    </source>
</reference>
<dbReference type="RefSeq" id="WP_246906040.1">
    <property type="nucleotide sequence ID" value="NZ_JALJRB010000008.1"/>
</dbReference>
<evidence type="ECO:0000313" key="3">
    <source>
        <dbReference type="EMBL" id="MCJ8500738.1"/>
    </source>
</evidence>
<name>A0AA41R869_9BACT</name>
<evidence type="ECO:0000259" key="2">
    <source>
        <dbReference type="SMART" id="SM00014"/>
    </source>
</evidence>
<accession>A0AA41R869</accession>
<feature type="transmembrane region" description="Helical" evidence="1">
    <location>
        <begin position="91"/>
        <end position="110"/>
    </location>
</feature>
<feature type="transmembrane region" description="Helical" evidence="1">
    <location>
        <begin position="198"/>
        <end position="217"/>
    </location>
</feature>
<keyword evidence="4" id="KW-1185">Reference proteome</keyword>
<dbReference type="CDD" id="cd03396">
    <property type="entry name" value="PAP2_like_6"/>
    <property type="match status" value="1"/>
</dbReference>
<feature type="transmembrane region" description="Helical" evidence="1">
    <location>
        <begin position="52"/>
        <end position="76"/>
    </location>
</feature>
<organism evidence="3 4">
    <name type="scientific">Desulfatitalea alkaliphila</name>
    <dbReference type="NCBI Taxonomy" id="2929485"/>
    <lineage>
        <taxon>Bacteria</taxon>
        <taxon>Pseudomonadati</taxon>
        <taxon>Thermodesulfobacteriota</taxon>
        <taxon>Desulfobacteria</taxon>
        <taxon>Desulfobacterales</taxon>
        <taxon>Desulfosarcinaceae</taxon>
        <taxon>Desulfatitalea</taxon>
    </lineage>
</organism>